<dbReference type="Pfam" id="PF00501">
    <property type="entry name" value="AMP-binding"/>
    <property type="match status" value="2"/>
</dbReference>
<dbReference type="Pfam" id="PF13193">
    <property type="entry name" value="AMP-binding_C"/>
    <property type="match status" value="2"/>
</dbReference>
<keyword evidence="5" id="KW-0045">Antibiotic biosynthesis</keyword>
<dbReference type="Pfam" id="PF00668">
    <property type="entry name" value="Condensation"/>
    <property type="match status" value="6"/>
</dbReference>
<dbReference type="PROSITE" id="PS00012">
    <property type="entry name" value="PHOSPHOPANTETHEINE"/>
    <property type="match status" value="2"/>
</dbReference>
<dbReference type="InterPro" id="IPR020806">
    <property type="entry name" value="PKS_PP-bd"/>
</dbReference>
<dbReference type="PANTHER" id="PTHR45527">
    <property type="entry name" value="NONRIBOSOMAL PEPTIDE SYNTHETASE"/>
    <property type="match status" value="1"/>
</dbReference>
<evidence type="ECO:0000313" key="8">
    <source>
        <dbReference type="EMBL" id="MCH6163960.1"/>
    </source>
</evidence>
<dbReference type="Pfam" id="PF00550">
    <property type="entry name" value="PP-binding"/>
    <property type="match status" value="2"/>
</dbReference>
<dbReference type="Gene3D" id="2.30.38.10">
    <property type="entry name" value="Luciferase, Domain 3"/>
    <property type="match status" value="1"/>
</dbReference>
<dbReference type="NCBIfam" id="TIGR01733">
    <property type="entry name" value="AA-adenyl-dom"/>
    <property type="match status" value="2"/>
</dbReference>
<feature type="compositionally biased region" description="Gly residues" evidence="6">
    <location>
        <begin position="1"/>
        <end position="10"/>
    </location>
</feature>
<dbReference type="SUPFAM" id="SSF52777">
    <property type="entry name" value="CoA-dependent acyltransferases"/>
    <property type="match status" value="8"/>
</dbReference>
<dbReference type="SUPFAM" id="SSF47336">
    <property type="entry name" value="ACP-like"/>
    <property type="match status" value="2"/>
</dbReference>
<keyword evidence="2" id="KW-0596">Phosphopantetheine</keyword>
<dbReference type="Gene3D" id="3.30.559.10">
    <property type="entry name" value="Chloramphenicol acetyltransferase-like domain"/>
    <property type="match status" value="4"/>
</dbReference>
<dbReference type="InterPro" id="IPR000873">
    <property type="entry name" value="AMP-dep_synth/lig_dom"/>
</dbReference>
<dbReference type="CDD" id="cd12117">
    <property type="entry name" value="A_NRPS_Srf_like"/>
    <property type="match status" value="1"/>
</dbReference>
<keyword evidence="4" id="KW-0677">Repeat</keyword>
<evidence type="ECO:0000313" key="9">
    <source>
        <dbReference type="Proteomes" id="UP001166784"/>
    </source>
</evidence>
<dbReference type="InterPro" id="IPR020845">
    <property type="entry name" value="AMP-binding_CS"/>
</dbReference>
<feature type="compositionally biased region" description="Basic and acidic residues" evidence="6">
    <location>
        <begin position="11"/>
        <end position="33"/>
    </location>
</feature>
<dbReference type="PROSITE" id="PS50075">
    <property type="entry name" value="CARRIER"/>
    <property type="match status" value="2"/>
</dbReference>
<organism evidence="8 9">
    <name type="scientific">Streptomyces marispadix</name>
    <dbReference type="NCBI Taxonomy" id="2922868"/>
    <lineage>
        <taxon>Bacteria</taxon>
        <taxon>Bacillati</taxon>
        <taxon>Actinomycetota</taxon>
        <taxon>Actinomycetes</taxon>
        <taxon>Kitasatosporales</taxon>
        <taxon>Streptomycetaceae</taxon>
        <taxon>Streptomyces</taxon>
    </lineage>
</organism>
<keyword evidence="9" id="KW-1185">Reference proteome</keyword>
<dbReference type="PANTHER" id="PTHR45527:SF14">
    <property type="entry name" value="PLIPASTATIN SYNTHASE SUBUNIT B"/>
    <property type="match status" value="1"/>
</dbReference>
<feature type="region of interest" description="Disordered" evidence="6">
    <location>
        <begin position="2526"/>
        <end position="2563"/>
    </location>
</feature>
<evidence type="ECO:0000259" key="7">
    <source>
        <dbReference type="PROSITE" id="PS50075"/>
    </source>
</evidence>
<dbReference type="EMBL" id="JAKWJU010000002">
    <property type="protein sequence ID" value="MCH6163960.1"/>
    <property type="molecule type" value="Genomic_DNA"/>
</dbReference>
<protein>
    <submittedName>
        <fullName evidence="8">Amino acid adenylation domain-containing protein</fullName>
    </submittedName>
</protein>
<dbReference type="InterPro" id="IPR023213">
    <property type="entry name" value="CAT-like_dom_sf"/>
</dbReference>
<feature type="region of interest" description="Disordered" evidence="6">
    <location>
        <begin position="1392"/>
        <end position="1411"/>
    </location>
</feature>
<evidence type="ECO:0000256" key="5">
    <source>
        <dbReference type="ARBA" id="ARBA00023194"/>
    </source>
</evidence>
<dbReference type="Gene3D" id="3.30.559.30">
    <property type="entry name" value="Nonribosomal peptide synthetase, condensation domain"/>
    <property type="match status" value="4"/>
</dbReference>
<dbReference type="InterPro" id="IPR006162">
    <property type="entry name" value="Ppantetheine_attach_site"/>
</dbReference>
<accession>A0ABS9T637</accession>
<dbReference type="InterPro" id="IPR045851">
    <property type="entry name" value="AMP-bd_C_sf"/>
</dbReference>
<dbReference type="InterPro" id="IPR042099">
    <property type="entry name" value="ANL_N_sf"/>
</dbReference>
<feature type="region of interest" description="Disordered" evidence="6">
    <location>
        <begin position="1"/>
        <end position="50"/>
    </location>
</feature>
<dbReference type="NCBIfam" id="TIGR01720">
    <property type="entry name" value="NRPS-para261"/>
    <property type="match status" value="1"/>
</dbReference>
<dbReference type="InterPro" id="IPR036736">
    <property type="entry name" value="ACP-like_sf"/>
</dbReference>
<dbReference type="PROSITE" id="PS00455">
    <property type="entry name" value="AMP_BINDING"/>
    <property type="match status" value="2"/>
</dbReference>
<reference evidence="8" key="1">
    <citation type="submission" date="2022-03" db="EMBL/GenBank/DDBJ databases">
        <authorList>
            <person name="Santos J.D.N."/>
            <person name="Kallscheuer N."/>
            <person name="Jogler C."/>
            <person name="Lage O.M."/>
        </authorList>
    </citation>
    <scope>NUCLEOTIDE SEQUENCE</scope>
    <source>
        <strain evidence="8">M600PL45_2</strain>
    </source>
</reference>
<dbReference type="Gene3D" id="3.40.50.980">
    <property type="match status" value="2"/>
</dbReference>
<dbReference type="Gene3D" id="3.40.50.12780">
    <property type="entry name" value="N-terminal domain of ligase-like"/>
    <property type="match status" value="1"/>
</dbReference>
<evidence type="ECO:0000256" key="3">
    <source>
        <dbReference type="ARBA" id="ARBA00022553"/>
    </source>
</evidence>
<evidence type="ECO:0000256" key="1">
    <source>
        <dbReference type="ARBA" id="ARBA00001957"/>
    </source>
</evidence>
<dbReference type="InterPro" id="IPR025110">
    <property type="entry name" value="AMP-bd_C"/>
</dbReference>
<dbReference type="InterPro" id="IPR010071">
    <property type="entry name" value="AA_adenyl_dom"/>
</dbReference>
<dbReference type="InterPro" id="IPR010060">
    <property type="entry name" value="NRPS_synth"/>
</dbReference>
<comment type="caution">
    <text evidence="8">The sequence shown here is derived from an EMBL/GenBank/DDBJ whole genome shotgun (WGS) entry which is preliminary data.</text>
</comment>
<gene>
    <name evidence="8" type="ORF">MMA15_27235</name>
</gene>
<dbReference type="CDD" id="cd19543">
    <property type="entry name" value="DCL_NRPS"/>
    <property type="match status" value="1"/>
</dbReference>
<dbReference type="Gene3D" id="1.10.1200.10">
    <property type="entry name" value="ACP-like"/>
    <property type="match status" value="2"/>
</dbReference>
<feature type="region of interest" description="Disordered" evidence="6">
    <location>
        <begin position="1789"/>
        <end position="1813"/>
    </location>
</feature>
<dbReference type="RefSeq" id="WP_241062813.1">
    <property type="nucleotide sequence ID" value="NZ_JAKWJU010000002.1"/>
</dbReference>
<feature type="compositionally biased region" description="Low complexity" evidence="6">
    <location>
        <begin position="1359"/>
        <end position="1368"/>
    </location>
</feature>
<evidence type="ECO:0000256" key="4">
    <source>
        <dbReference type="ARBA" id="ARBA00022737"/>
    </source>
</evidence>
<dbReference type="SUPFAM" id="SSF56801">
    <property type="entry name" value="Acetyl-CoA synthetase-like"/>
    <property type="match status" value="2"/>
</dbReference>
<reference evidence="8" key="2">
    <citation type="journal article" date="2023" name="Int. J. Syst. Evol. Microbiol.">
        <title>Streptomyces marispadix sp. nov., isolated from marine beach sediment of the Northern Coast of Portugal.</title>
        <authorList>
            <person name="dos Santos J.D.N."/>
            <person name="Vitorino I.R."/>
            <person name="Kallscheuer N."/>
            <person name="Srivastava A."/>
            <person name="Krautwurst S."/>
            <person name="Marz M."/>
            <person name="Jogler C."/>
            <person name="Lobo Da Cunha A."/>
            <person name="Catita J."/>
            <person name="Goncalves H."/>
            <person name="Gonzalez I."/>
            <person name="Reyes F."/>
            <person name="Lage O.M."/>
        </authorList>
    </citation>
    <scope>NUCLEOTIDE SEQUENCE</scope>
    <source>
        <strain evidence="8">M600PL45_2</strain>
    </source>
</reference>
<feature type="domain" description="Carrier" evidence="7">
    <location>
        <begin position="1068"/>
        <end position="1143"/>
    </location>
</feature>
<proteinExistence type="predicted"/>
<dbReference type="CDD" id="cd17643">
    <property type="entry name" value="A_NRPS_Cytc1-like"/>
    <property type="match status" value="1"/>
</dbReference>
<sequence>MSMLPAGGGTDEGRDTVRGEADGAAHGGAHESARGAAQRTGDPGGVPLTAAQSGMWMGQALTPGSARYHVGIAVEVQGTLDPATFESAFRQVVSEAEGLRARFAVDADGRPRLHPGPSADWGVPFVDLGGEASPRRAAMAWMRADLARPFDLADGPLFRGALLRLSDTAACWYLGAHHLVLDGFSSSLFARRLSRVYGALEQRQPAPAGEFGPLRTLLEEEAAYRDSPARLADRGFWLGRTADLPEPGDLTWGTGTGGTRAPGGLAVRRSAMLPAADWRRVREAAGRLGVRWPVLVTAAAALLTHVRTRAGEGTDDGRGDGRRGADEVVLGLPVTARVGEAARTVPGMASNVVPLRVPVHAWRPLADLVRAVGAEMTAALAHQRYRYEDLRRDLGLTGGGTAGGGPAGRLYASAVNVLPFDYGRHFAGRPMMMRNVAIGPVEDLSITVHRDIQPGGRSGQGADSVGLRVELDADPGRFAAAEAAAEARRFLLLLRRLADDPGLPAGRLDPLTAGERRLFVPGAPRPARPTRALRPVSATVRPGDEGRRPASTLADLVDRWTARTPGAVAVTAGETALTYKELDARANRLARLLIRRGAAPERLVAVALPRSADLVTAILAVAKSGAACLPVDPRWPEERIRTILADARPVLTLTPGELAEAEGEPGDPGLGAPVTDEDRHAPLTPSNAAYVIYTSGSTGRPKGVVVPHRNAVALLEEAAAPFGFGPDDVWTMFHSCAFDFSVWELWGALAHGGRLVVVGHDVSRSPRALLELIADERVTVLNQTPSAFLTLDRADAEEPRSRRPTSLRLVIFGGEALHPERLRPWCERHGADAPAMVNMYGITETTVHATRLELHDGHRAESGSPIGRPIAGTRLYVLDERLRPVPPGTTGELYVAGAGVARGYLMLPGLTASRFVADPFGPPGSRLYRSGDLARWRADGGLEYAGRADDQIKVRGFRIEPGEIQAALADAPGVAHSAVIAAGTERDASGDDEARLVAYVVPDGTRRDTGRFEDALRGHLSARLPAHLVPSVFVPVDRLPLTANGKLDRSALPEPVARSKPPTPAGQRTMSTLERRLATLYGELLGVADVGPEDGFFDLGGDSLRATRLVGRVRGELNAGIDVRDVFERPTVAGLAAVLTTRPPVRRPSLAGTEGGRPESVPLSHAQRRLWFQQSLTGPDAAYNVPLVLRMSGDLDEDALRSAVLDVTRRHEPLRTVVRTTAEGPEQKVLPPGEAPVWLPEVETEAELLDGELSAAARHAFRLESEPPLRARLFTTGPDQHALMLLLHHIACDAASLAPLLDDLGTAYAARRAGHAPKWEPLPARYADYALWQRTLLGQDRAGTGDADGTSEAASASEADGPTEATPTGGPGDDGLAHWTRALADLPRRIALPADRTPAPEETGSDGDSVPLRIPAQVHAKLAELAASEHASLFMVVHAALSALLTRLGAGTDIPVGTAVEGRPETSLDRLVGFFVNTVVLRTDTSQAPTFRELLRRVRESDLTAFAHQDVPFDLVVEALNPDRSAPGQPLFQVMLTLTGPPPEHIALPGLSATVGTVSTGAAKFDLCVSLYEHRDPDGHCAGLDGRLEYRSDLFRRATAEALAGRLESVLEQVSAAPGTNLHRLSVLTEEERHRLLTEWGTGEALPVAAARRTVPQRFAEQARATPQAVAVRAPGPRSGAASEPALTYAELDDRSERLARRLAGCGVRAETPVAVLMDRSADLVVALLAILKAGGAYVPLDARAPRARRQHMIAESGARVLIVDDERAAAAADGDRPDGLRIVQAAGCADPHGDDATSPAPDPSPNAAPPRGPVHPAALAYVMYTSGSTGAPKGVAVTHADIVALAEALGPRGDRRQVPAPRRMLLHSPHSFDASTFEIWGPLLTGGEVVVAPPGEVDVAALEWLVTGGRVNTLWLTAGLFQLMAEENPAALRTLEEVWTGGDVVSPRAVRAVRAHCPDTRVINGYGPTETTTFATAHALEPGSSGSAGAGFGEGGIPVGRPLDGMRAYVLDESLQPVPAGVTGELYVAGTGVARGYLGRPGPTAERFVADPFGAPGTRMYRTGDLVRWLPGGALAFVGRTDGQIKLRGFRIETEEVAAALAGHGGAGQAAVVAREDETGERRLVAYLVPAEGVAADDVDWTSIREHAARSLPEYMLPSAHVVLERLPLTRNGKLDRAALPAPRRIAPKGAGAAPGSERERVLCGIVAELLRLPSAGVTDGFFDLGGDSITAIQLVSRARAAGLRFSVRDVFKHPTVAELAAVAEEFTGKADARRAEAHGTKGNRPETDKAGAKARRRALTAHPEAGGEADAALFDEDACGPVPLTPVMHWWREHGGEVAEFSQHMTLRAPLGLTRDRLVAAVSALLDHHHALRMRFTAPTGTDEHTGPWTLHIPPPGTVPAEECVHRLDATDTGGTGEQQDVRPSGAHAEFTSRAIRLARQRLDPRDGRMLQAVFVDRGPDRHGRVVLVVHHFAVDGVSWRILLPDLAAAYDAVAEGRRPELPPAATSFRSWARLLADQGDRGVREDEESLWSSALPRPGEDAESALAGPRTDKPAPGPGVRRLRVAMPPGRTHALLTQVGAAFHCGIEPVLLTGFALAVEEWRRRRGLPSGDVVLDLESHGRPDGDREPADALRGDRSGEIHEEFELSRTVGWFTSVHPVRLPATGCGWSDVWKATPALGRALKQVKERLRAVPDRGVGYGVLRYLDPRTGPGLAALGSPRFGFNYLGRLPAAGDSDWSVTPDGEGLVDPADPAVGAEAPPGAAGHLPGGHLIDVNSLTADGPDGPELSAEWSWTEGLFRTAEIRELADLWFSALYALIAHAATPGAGGRSPSDLPLAGLEQEEIEALERRWPRLTDALPLTPLQQGLVFHSLFSPDSPDVYQAQIVLRLRDEPDADALRGAARSLLKRHPNLGAAFVHQDLRTPVQILTEGTEPPWHEADLSRVAAGRRERVFRRLLHADLRRRFDLDRPPLMRLSLFRCGDDDHRLVLTNHHLLLDGWSMPLLVRELFALYAVHTGSGDASALPAVTPYREHLAVLARLDQDAALEAWRDHLAGVGAATRLSSGEINAGAVPPQPLHVVLPDRLTAALRRVASRAGLTLGNVLLAAWALLLARSCGTGDVVFGTTVSGRRPEVAGMESMIGLFINTVPVRVTVDPEEKVLELLARFQREQARMLPHHHVGLGDIQRVTGRRELFDTHVVFENYPLDSTGLHQPVPGLRVEGIEGRDAAHYPLTLVAFAGEGGFALRFDYRPDVLDRERAEAIAAQLQDILGDLASRTDTSVADVLSS</sequence>
<feature type="compositionally biased region" description="Basic and acidic residues" evidence="6">
    <location>
        <begin position="2273"/>
        <end position="2293"/>
    </location>
</feature>
<keyword evidence="3" id="KW-0597">Phosphoprotein</keyword>
<dbReference type="SMART" id="SM00823">
    <property type="entry name" value="PKS_PP"/>
    <property type="match status" value="2"/>
</dbReference>
<evidence type="ECO:0000256" key="2">
    <source>
        <dbReference type="ARBA" id="ARBA00022450"/>
    </source>
</evidence>
<feature type="compositionally biased region" description="Pro residues" evidence="6">
    <location>
        <begin position="1801"/>
        <end position="1813"/>
    </location>
</feature>
<feature type="region of interest" description="Disordered" evidence="6">
    <location>
        <begin position="1341"/>
        <end position="1377"/>
    </location>
</feature>
<feature type="region of interest" description="Disordered" evidence="6">
    <location>
        <begin position="2273"/>
        <end position="2295"/>
    </location>
</feature>
<evidence type="ECO:0000256" key="6">
    <source>
        <dbReference type="SAM" id="MobiDB-lite"/>
    </source>
</evidence>
<feature type="domain" description="Carrier" evidence="7">
    <location>
        <begin position="2195"/>
        <end position="2269"/>
    </location>
</feature>
<dbReference type="InterPro" id="IPR001242">
    <property type="entry name" value="Condensation_dom"/>
</dbReference>
<dbReference type="Proteomes" id="UP001166784">
    <property type="component" value="Unassembled WGS sequence"/>
</dbReference>
<name>A0ABS9T637_9ACTN</name>
<comment type="cofactor">
    <cofactor evidence="1">
        <name>pantetheine 4'-phosphate</name>
        <dbReference type="ChEBI" id="CHEBI:47942"/>
    </cofactor>
</comment>
<dbReference type="Gene3D" id="3.30.300.30">
    <property type="match status" value="2"/>
</dbReference>
<dbReference type="InterPro" id="IPR009081">
    <property type="entry name" value="PP-bd_ACP"/>
</dbReference>
<dbReference type="CDD" id="cd19540">
    <property type="entry name" value="LCL_NRPS-like"/>
    <property type="match status" value="1"/>
</dbReference>